<keyword evidence="6" id="KW-0472">Membrane</keyword>
<dbReference type="CDD" id="cd01127">
    <property type="entry name" value="TrwB_TraG_TraD_VirD4"/>
    <property type="match status" value="1"/>
</dbReference>
<dbReference type="Proteomes" id="UP000612893">
    <property type="component" value="Unassembled WGS sequence"/>
</dbReference>
<keyword evidence="5" id="KW-1133">Transmembrane helix</keyword>
<keyword evidence="4" id="KW-0812">Transmembrane</keyword>
<dbReference type="InterPro" id="IPR051539">
    <property type="entry name" value="T4SS-coupling_protein"/>
</dbReference>
<dbReference type="PANTHER" id="PTHR37937">
    <property type="entry name" value="CONJUGATIVE TRANSFER: DNA TRANSPORT"/>
    <property type="match status" value="1"/>
</dbReference>
<protein>
    <submittedName>
        <fullName evidence="7">Type IV secretory system conjugative DNA transfer family protein</fullName>
    </submittedName>
</protein>
<dbReference type="PANTHER" id="PTHR37937:SF1">
    <property type="entry name" value="CONJUGATIVE TRANSFER: DNA TRANSPORT"/>
    <property type="match status" value="1"/>
</dbReference>
<organism evidence="7 8">
    <name type="scientific">Candidatus Nephthysia bennettiae</name>
    <dbReference type="NCBI Taxonomy" id="3127016"/>
    <lineage>
        <taxon>Bacteria</taxon>
        <taxon>Bacillati</taxon>
        <taxon>Candidatus Dormiibacterota</taxon>
        <taxon>Candidatus Dormibacteria</taxon>
        <taxon>Candidatus Dormibacterales</taxon>
        <taxon>Candidatus Dormibacteraceae</taxon>
        <taxon>Candidatus Nephthysia</taxon>
    </lineage>
</organism>
<keyword evidence="3" id="KW-1003">Cell membrane</keyword>
<evidence type="ECO:0000256" key="3">
    <source>
        <dbReference type="ARBA" id="ARBA00022475"/>
    </source>
</evidence>
<evidence type="ECO:0000256" key="5">
    <source>
        <dbReference type="ARBA" id="ARBA00022989"/>
    </source>
</evidence>
<dbReference type="SUPFAM" id="SSF52540">
    <property type="entry name" value="P-loop containing nucleoside triphosphate hydrolases"/>
    <property type="match status" value="1"/>
</dbReference>
<evidence type="ECO:0000313" key="7">
    <source>
        <dbReference type="EMBL" id="MBJ7601203.1"/>
    </source>
</evidence>
<comment type="caution">
    <text evidence="7">The sequence shown here is derived from an EMBL/GenBank/DDBJ whole genome shotgun (WGS) entry which is preliminary data.</text>
</comment>
<comment type="subcellular location">
    <subcellularLocation>
        <location evidence="1">Cell membrane</location>
        <topology evidence="1">Multi-pass membrane protein</topology>
    </subcellularLocation>
</comment>
<gene>
    <name evidence="7" type="ORF">JF922_24410</name>
</gene>
<name>A0A934NBN1_9BACT</name>
<proteinExistence type="inferred from homology"/>
<dbReference type="InterPro" id="IPR027417">
    <property type="entry name" value="P-loop_NTPase"/>
</dbReference>
<sequence>MPRRLSVRARVRWYERVFLGWTEGWFGGPRFAFGLTEDSVGVVGPTRVNKTAGIGIPQVLMWGGPLISLAPKPQMFRDTAARRRELAKIQGGHVLIYAPTVRGRVEGVVPVRFSPAGATDPTEITLRVDSWTEAAGTGKNVENSDHWREGAKRLLRGLFLACAHHPRQAGDFTVVHEWLSAGLAEGPLDSHPLQEPIGILRGLSILKGDKYAADHWASELEGVLGATGNERRGFFSAAMTTVAAVSNPAVLRSTEATDFDAEEFLLSGSSLYIVSPTEHQRAVAPLLSMLIQSIVHTAYRLHGEGRLPHRLLLSLDDLANCAPLPQLESIISQGGGQGVNVAWNLQSLAQNELNYGAAAAKAIWNATRCKIGFGGLDSESGADSMSAAIGDERVVVAGQSETEKGPRGSKHVYWRRLLSPSQLREIPDGWALLLYHNLPVRMLREPLAAKRHQMSRHMKPWAVAEAELEAATRSAEATEADAAPWEA</sequence>
<evidence type="ECO:0000256" key="2">
    <source>
        <dbReference type="ARBA" id="ARBA00008806"/>
    </source>
</evidence>
<evidence type="ECO:0000256" key="1">
    <source>
        <dbReference type="ARBA" id="ARBA00004651"/>
    </source>
</evidence>
<keyword evidence="8" id="KW-1185">Reference proteome</keyword>
<comment type="similarity">
    <text evidence="2">Belongs to the VirD4/TraG family.</text>
</comment>
<dbReference type="InterPro" id="IPR003688">
    <property type="entry name" value="TraG/VirD4"/>
</dbReference>
<dbReference type="EMBL" id="JAEKNR010000238">
    <property type="protein sequence ID" value="MBJ7601203.1"/>
    <property type="molecule type" value="Genomic_DNA"/>
</dbReference>
<accession>A0A934NBN1</accession>
<dbReference type="Gene3D" id="3.40.50.300">
    <property type="entry name" value="P-loop containing nucleotide triphosphate hydrolases"/>
    <property type="match status" value="1"/>
</dbReference>
<dbReference type="AlphaFoldDB" id="A0A934NBN1"/>
<evidence type="ECO:0000313" key="8">
    <source>
        <dbReference type="Proteomes" id="UP000612893"/>
    </source>
</evidence>
<evidence type="ECO:0000256" key="4">
    <source>
        <dbReference type="ARBA" id="ARBA00022692"/>
    </source>
</evidence>
<dbReference type="GO" id="GO:0005886">
    <property type="term" value="C:plasma membrane"/>
    <property type="evidence" value="ECO:0007669"/>
    <property type="project" value="UniProtKB-SubCell"/>
</dbReference>
<evidence type="ECO:0000256" key="6">
    <source>
        <dbReference type="ARBA" id="ARBA00023136"/>
    </source>
</evidence>
<dbReference type="Pfam" id="PF02534">
    <property type="entry name" value="T4SS-DNA_transf"/>
    <property type="match status" value="1"/>
</dbReference>
<reference evidence="7" key="1">
    <citation type="submission" date="2020-10" db="EMBL/GenBank/DDBJ databases">
        <title>Ca. Dormibacterota MAGs.</title>
        <authorList>
            <person name="Montgomery K."/>
        </authorList>
    </citation>
    <scope>NUCLEOTIDE SEQUENCE [LARGE SCALE GENOMIC DNA]</scope>
    <source>
        <strain evidence="7">SC8812_S17_10</strain>
    </source>
</reference>